<keyword evidence="4" id="KW-0472">Membrane</keyword>
<comment type="caution">
    <text evidence="6">The sequence shown here is derived from an EMBL/GenBank/DDBJ whole genome shotgun (WGS) entry which is preliminary data.</text>
</comment>
<dbReference type="AlphaFoldDB" id="A0A0W0XU41"/>
<organism evidence="6 7">
    <name type="scientific">Legionella quinlivanii</name>
    <dbReference type="NCBI Taxonomy" id="45073"/>
    <lineage>
        <taxon>Bacteria</taxon>
        <taxon>Pseudomonadati</taxon>
        <taxon>Pseudomonadota</taxon>
        <taxon>Gammaproteobacteria</taxon>
        <taxon>Legionellales</taxon>
        <taxon>Legionellaceae</taxon>
        <taxon>Legionella</taxon>
    </lineage>
</organism>
<dbReference type="SUPFAM" id="SSF55073">
    <property type="entry name" value="Nucleotide cyclase"/>
    <property type="match status" value="1"/>
</dbReference>
<dbReference type="Proteomes" id="UP000054618">
    <property type="component" value="Unassembled WGS sequence"/>
</dbReference>
<dbReference type="SMART" id="SM00267">
    <property type="entry name" value="GGDEF"/>
    <property type="match status" value="1"/>
</dbReference>
<feature type="transmembrane region" description="Helical" evidence="4">
    <location>
        <begin position="161"/>
        <end position="179"/>
    </location>
</feature>
<dbReference type="CDD" id="cd01949">
    <property type="entry name" value="GGDEF"/>
    <property type="match status" value="1"/>
</dbReference>
<dbReference type="InterPro" id="IPR050469">
    <property type="entry name" value="Diguanylate_Cyclase"/>
</dbReference>
<dbReference type="InterPro" id="IPR029787">
    <property type="entry name" value="Nucleotide_cyclase"/>
</dbReference>
<gene>
    <name evidence="6" type="ORF">Lqui_2131</name>
</gene>
<comment type="catalytic activity">
    <reaction evidence="3">
        <text>2 GTP = 3',3'-c-di-GMP + 2 diphosphate</text>
        <dbReference type="Rhea" id="RHEA:24898"/>
        <dbReference type="ChEBI" id="CHEBI:33019"/>
        <dbReference type="ChEBI" id="CHEBI:37565"/>
        <dbReference type="ChEBI" id="CHEBI:58805"/>
        <dbReference type="EC" id="2.7.7.65"/>
    </reaction>
</comment>
<evidence type="ECO:0000259" key="5">
    <source>
        <dbReference type="PROSITE" id="PS50887"/>
    </source>
</evidence>
<dbReference type="PANTHER" id="PTHR45138">
    <property type="entry name" value="REGULATORY COMPONENTS OF SENSORY TRANSDUCTION SYSTEM"/>
    <property type="match status" value="1"/>
</dbReference>
<dbReference type="OrthoDB" id="9813903at2"/>
<feature type="transmembrane region" description="Helical" evidence="4">
    <location>
        <begin position="114"/>
        <end position="131"/>
    </location>
</feature>
<keyword evidence="4" id="KW-1133">Transmembrane helix</keyword>
<dbReference type="NCBIfam" id="TIGR00254">
    <property type="entry name" value="GGDEF"/>
    <property type="match status" value="1"/>
</dbReference>
<dbReference type="InterPro" id="IPR000160">
    <property type="entry name" value="GGDEF_dom"/>
</dbReference>
<feature type="domain" description="GGDEF" evidence="5">
    <location>
        <begin position="237"/>
        <end position="367"/>
    </location>
</feature>
<proteinExistence type="predicted"/>
<dbReference type="PATRIC" id="fig|45073.5.peg.2250"/>
<sequence>MKPNRSPLQDECFLLLLESSLRSIPFNGLLSVLISFYLLYRQAPLHWVMTWLLAVIFLSIVRLLYSKYCIKSKRYLPQQKRALHIFMALTFLMGALWGSSYLVFYPYFLKMNQNIITLVLGGMASGALASLSVYLPAYCAYLLPMFLPLIVYNYWLGGFNHSILATMFSLFVLMLLITAKSQSKILQNTIRLTKEKEEALIEIKRLSITDSLTGLYNRRYFDQRLSEEFARAKRNHHPINLVLIDVDDFKRLNDNYGHPSGDLFLKNLAAAIKNSAQRANDTSFRIGGDEFATILSNTSLEDAILVCQKLQNKVQSEVSNATTLSIGIVSVSPSCPEEDVEQIISVADKTLYEAKKSGKNQVRSQQLHCL</sequence>
<evidence type="ECO:0000256" key="4">
    <source>
        <dbReference type="SAM" id="Phobius"/>
    </source>
</evidence>
<accession>A0A0W0XU41</accession>
<dbReference type="InterPro" id="IPR043128">
    <property type="entry name" value="Rev_trsase/Diguanyl_cyclase"/>
</dbReference>
<reference evidence="6 7" key="1">
    <citation type="submission" date="2015-11" db="EMBL/GenBank/DDBJ databases">
        <title>Genomic analysis of 38 Legionella species identifies large and diverse effector repertoires.</title>
        <authorList>
            <person name="Burstein D."/>
            <person name="Amaro F."/>
            <person name="Zusman T."/>
            <person name="Lifshitz Z."/>
            <person name="Cohen O."/>
            <person name="Gilbert J.A."/>
            <person name="Pupko T."/>
            <person name="Shuman H.A."/>
            <person name="Segal G."/>
        </authorList>
    </citation>
    <scope>NUCLEOTIDE SEQUENCE [LARGE SCALE GENOMIC DNA]</scope>
    <source>
        <strain evidence="6 7">CDC#1442-AUS-E</strain>
    </source>
</reference>
<evidence type="ECO:0000256" key="3">
    <source>
        <dbReference type="ARBA" id="ARBA00034247"/>
    </source>
</evidence>
<feature type="transmembrane region" description="Helical" evidence="4">
    <location>
        <begin position="85"/>
        <end position="108"/>
    </location>
</feature>
<keyword evidence="4" id="KW-0812">Transmembrane</keyword>
<feature type="transmembrane region" description="Helical" evidence="4">
    <location>
        <begin position="45"/>
        <end position="65"/>
    </location>
</feature>
<dbReference type="Gene3D" id="3.30.70.270">
    <property type="match status" value="1"/>
</dbReference>
<dbReference type="EC" id="2.7.7.65" evidence="2"/>
<keyword evidence="7" id="KW-1185">Reference proteome</keyword>
<dbReference type="STRING" id="45073.Lqui_2131"/>
<comment type="cofactor">
    <cofactor evidence="1">
        <name>Mg(2+)</name>
        <dbReference type="ChEBI" id="CHEBI:18420"/>
    </cofactor>
</comment>
<evidence type="ECO:0000256" key="2">
    <source>
        <dbReference type="ARBA" id="ARBA00012528"/>
    </source>
</evidence>
<evidence type="ECO:0000256" key="1">
    <source>
        <dbReference type="ARBA" id="ARBA00001946"/>
    </source>
</evidence>
<dbReference type="PANTHER" id="PTHR45138:SF9">
    <property type="entry name" value="DIGUANYLATE CYCLASE DGCM-RELATED"/>
    <property type="match status" value="1"/>
</dbReference>
<protein>
    <recommendedName>
        <fullName evidence="2">diguanylate cyclase</fullName>
        <ecNumber evidence="2">2.7.7.65</ecNumber>
    </recommendedName>
</protein>
<dbReference type="Pfam" id="PF00990">
    <property type="entry name" value="GGDEF"/>
    <property type="match status" value="1"/>
</dbReference>
<dbReference type="RefSeq" id="WP_065232819.1">
    <property type="nucleotide sequence ID" value="NZ_LNYS01000017.1"/>
</dbReference>
<name>A0A0W0XU41_9GAMM</name>
<dbReference type="EMBL" id="LNYS01000017">
    <property type="protein sequence ID" value="KTD48058.1"/>
    <property type="molecule type" value="Genomic_DNA"/>
</dbReference>
<evidence type="ECO:0000313" key="7">
    <source>
        <dbReference type="Proteomes" id="UP000054618"/>
    </source>
</evidence>
<dbReference type="FunFam" id="3.30.70.270:FF:000001">
    <property type="entry name" value="Diguanylate cyclase domain protein"/>
    <property type="match status" value="1"/>
</dbReference>
<dbReference type="GO" id="GO:0052621">
    <property type="term" value="F:diguanylate cyclase activity"/>
    <property type="evidence" value="ECO:0007669"/>
    <property type="project" value="UniProtKB-EC"/>
</dbReference>
<dbReference type="PROSITE" id="PS50887">
    <property type="entry name" value="GGDEF"/>
    <property type="match status" value="1"/>
</dbReference>
<evidence type="ECO:0000313" key="6">
    <source>
        <dbReference type="EMBL" id="KTD48058.1"/>
    </source>
</evidence>
<feature type="transmembrane region" description="Helical" evidence="4">
    <location>
        <begin position="12"/>
        <end position="39"/>
    </location>
</feature>